<dbReference type="SMART" id="SM00197">
    <property type="entry name" value="SAA"/>
    <property type="match status" value="2"/>
</dbReference>
<reference evidence="6 7" key="3">
    <citation type="journal article" date="2006" name="Nature">
        <title>Human chromosome 11 DNA sequence and analysis including novel gene identification.</title>
        <authorList>
            <person name="Taylor T.D."/>
            <person name="Noguchi H."/>
            <person name="Totoki Y."/>
            <person name="Toyoda A."/>
            <person name="Kuroki Y."/>
            <person name="Dewar K."/>
            <person name="Lloyd C."/>
            <person name="Itoh T."/>
            <person name="Takeda T."/>
            <person name="Kim D.W."/>
            <person name="She X."/>
            <person name="Barlow K.F."/>
            <person name="Bloom T."/>
            <person name="Bruford E."/>
            <person name="Chang J.L."/>
            <person name="Cuomo C.A."/>
            <person name="Eichler E."/>
            <person name="FitzGerald M.G."/>
            <person name="Jaffe D.B."/>
            <person name="LaButti K."/>
            <person name="Nicol R."/>
            <person name="Park H.S."/>
            <person name="Seaman C."/>
            <person name="Sougnez C."/>
            <person name="Yang X."/>
            <person name="Zimmer A.R."/>
            <person name="Zody M.C."/>
            <person name="Birren B.W."/>
            <person name="Nusbaum C."/>
            <person name="Fujiyama A."/>
            <person name="Hattori M."/>
            <person name="Rogers J."/>
            <person name="Lander E.S."/>
            <person name="Sakaki Y."/>
        </authorList>
    </citation>
    <scope>NUCLEOTIDE SEQUENCE [LARGE SCALE GENOMIC DNA]</scope>
</reference>
<name>A0A096LPE2_HUMAN</name>
<feature type="chain" id="PRO_5001919116" evidence="5">
    <location>
        <begin position="19"/>
        <end position="208"/>
    </location>
</feature>
<evidence type="ECO:0000313" key="6">
    <source>
        <dbReference type="Ensembl" id="ENSP00000485552.1"/>
    </source>
</evidence>
<reference evidence="6 7" key="1">
    <citation type="journal article" date="2001" name="Nature">
        <title>Initial sequencing and analysis of the human genome.</title>
        <authorList>
            <consortium name="International Human Genome Sequencing Consortium"/>
            <person name="Lander E.S."/>
            <person name="Linton L.M."/>
            <person name="Birren B."/>
            <person name="Nusbaum C."/>
            <person name="Zody M.C."/>
            <person name="Baldwin J."/>
            <person name="Devon K."/>
            <person name="Dewar K."/>
            <person name="Doyle M."/>
            <person name="FitzHugh W."/>
            <person name="Funke R."/>
            <person name="Gage D."/>
            <person name="Harris K."/>
            <person name="Heaford A."/>
            <person name="Howland J."/>
            <person name="Kann L."/>
            <person name="Lehoczky J."/>
            <person name="LeVine R."/>
            <person name="McEwan P."/>
            <person name="McKernan K."/>
            <person name="Meldrim J."/>
            <person name="Mesirov J.P."/>
            <person name="Miranda C."/>
            <person name="Morris W."/>
            <person name="Naylor J."/>
            <person name="Raymond C."/>
            <person name="Rosetti M."/>
            <person name="Santos R."/>
            <person name="Sheridan A."/>
            <person name="Sougnez C."/>
            <person name="Stange-Thomann N."/>
            <person name="Stojanovic N."/>
            <person name="Subramanian A."/>
            <person name="Wyman D."/>
            <person name="Rogers J."/>
            <person name="Sulston J."/>
            <person name="Ainscough R."/>
            <person name="Beck S."/>
            <person name="Bentley D."/>
            <person name="Burton J."/>
            <person name="Clee C."/>
            <person name="Carter N."/>
            <person name="Coulson A."/>
            <person name="Deadman R."/>
            <person name="Deloukas P."/>
            <person name="Dunham A."/>
            <person name="Dunham I."/>
            <person name="Durbin R."/>
            <person name="French L."/>
            <person name="Grafham D."/>
            <person name="Gregory S."/>
            <person name="Hubbard T."/>
            <person name="Humphray S."/>
            <person name="Hunt A."/>
            <person name="Jones M."/>
            <person name="Lloyd C."/>
            <person name="McMurray A."/>
            <person name="Matthews L."/>
            <person name="Mercer S."/>
            <person name="Milne S."/>
            <person name="Mullikin J.C."/>
            <person name="Mungall A."/>
            <person name="Plumb R."/>
            <person name="Ross M."/>
            <person name="Shownkeen R."/>
            <person name="Sims S."/>
            <person name="Waterston R.H."/>
            <person name="Wilson R.K."/>
            <person name="Hillier L.W."/>
            <person name="McPherson J.D."/>
            <person name="Marra M.A."/>
            <person name="Mardis E.R."/>
            <person name="Fulton L.A."/>
            <person name="Chinwalla A.T."/>
            <person name="Pepin K.H."/>
            <person name="Gish W.R."/>
            <person name="Chissoe S.L."/>
            <person name="Wendl M.C."/>
            <person name="Delehaunty K.D."/>
            <person name="Miner T.L."/>
            <person name="Delehaunty A."/>
            <person name="Kramer J.B."/>
            <person name="Cook L.L."/>
            <person name="Fulton R.S."/>
            <person name="Johnson D.L."/>
            <person name="Minx P.J."/>
            <person name="Clifton S.W."/>
            <person name="Hawkins T."/>
            <person name="Branscomb E."/>
            <person name="Predki P."/>
            <person name="Richardson P."/>
            <person name="Wenning S."/>
            <person name="Slezak T."/>
            <person name="Doggett N."/>
            <person name="Cheng J.F."/>
            <person name="Olsen A."/>
            <person name="Lucas S."/>
            <person name="Elkin C."/>
            <person name="Uberbacher E."/>
            <person name="Frazier M."/>
            <person name="Gibbs R.A."/>
            <person name="Muzny D.M."/>
            <person name="Scherer S.E."/>
            <person name="Bouck J.B."/>
            <person name="Sodergren E.J."/>
            <person name="Worley K.C."/>
            <person name="Rives C.M."/>
            <person name="Gorrell J.H."/>
            <person name="Metzker M.L."/>
            <person name="Naylor S.L."/>
            <person name="Kucherlapati R.S."/>
            <person name="Nelson D.L."/>
            <person name="Weinstock G.M."/>
            <person name="Sakaki Y."/>
            <person name="Fujiyama A."/>
            <person name="Hattori M."/>
            <person name="Yada T."/>
            <person name="Toyoda A."/>
            <person name="Itoh T."/>
            <person name="Kawagoe C."/>
            <person name="Watanabe H."/>
            <person name="Totoki Y."/>
            <person name="Taylor T."/>
            <person name="Weissenbach J."/>
            <person name="Heilig R."/>
            <person name="Saurin W."/>
            <person name="Artiguenave F."/>
            <person name="Brottier P."/>
            <person name="Bruls T."/>
            <person name="Pelletier E."/>
            <person name="Robert C."/>
            <person name="Wincker P."/>
            <person name="Smith D.R."/>
            <person name="Doucette-Stamm L."/>
            <person name="Rubenfield M."/>
            <person name="Weinstock K."/>
            <person name="Lee H.M."/>
            <person name="Dubois J."/>
            <person name="Rosenthal A."/>
            <person name="Platzer M."/>
            <person name="Nyakatura G."/>
            <person name="Taudien S."/>
            <person name="Rump A."/>
            <person name="Yang H."/>
            <person name="Yu J."/>
            <person name="Wang J."/>
            <person name="Huang G."/>
            <person name="Gu J."/>
            <person name="Hood L."/>
            <person name="Rowen L."/>
            <person name="Madan A."/>
            <person name="Qin S."/>
            <person name="Davis R.W."/>
            <person name="Federspiel N.A."/>
            <person name="Abola A.P."/>
            <person name="Proctor M.J."/>
            <person name="Myers R.M."/>
            <person name="Schmutz J."/>
            <person name="Dickson M."/>
            <person name="Grimwood J."/>
            <person name="Cox D.R."/>
            <person name="Olson M.V."/>
            <person name="Kaul R."/>
            <person name="Raymond C."/>
            <person name="Shimizu N."/>
            <person name="Kawasaki K."/>
            <person name="Minoshima S."/>
            <person name="Evans G.A."/>
            <person name="Athanasiou M."/>
            <person name="Schultz R."/>
            <person name="Roe B.A."/>
            <person name="Chen F."/>
            <person name="Pan H."/>
            <person name="Ramser J."/>
            <person name="Lehrach H."/>
            <person name="Reinhardt R."/>
            <person name="McCombie W.R."/>
            <person name="de la Bastide M."/>
            <person name="Dedhia N."/>
            <person name="Blocker H."/>
            <person name="Hornischer K."/>
            <person name="Nordsiek G."/>
            <person name="Agarwala R."/>
            <person name="Aravind L."/>
            <person name="Bailey J.A."/>
            <person name="Bateman A."/>
            <person name="Batzoglou S."/>
            <person name="Birney E."/>
            <person name="Bork P."/>
            <person name="Brown D.G."/>
            <person name="Burge C.B."/>
            <person name="Cerutti L."/>
            <person name="Chen H.C."/>
            <person name="Church D."/>
            <person name="Clamp M."/>
            <person name="Copley R.R."/>
            <person name="Doerks T."/>
            <person name="Eddy S.R."/>
            <person name="Eichler E.E."/>
            <person name="Furey T.S."/>
            <person name="Galagan J."/>
            <person name="Gilbert J.G."/>
            <person name="Harmon C."/>
            <person name="Hayashizaki Y."/>
            <person name="Haussler D."/>
            <person name="Hermjakob H."/>
            <person name="Hokamp K."/>
            <person name="Jang W."/>
            <person name="Johnson L.S."/>
            <person name="Jones T.A."/>
            <person name="Kasif S."/>
            <person name="Kaspryzk A."/>
            <person name="Kennedy S."/>
            <person name="Kent W.J."/>
            <person name="Kitts P."/>
            <person name="Koonin E.V."/>
            <person name="Korf I."/>
            <person name="Kulp D."/>
            <person name="Lancet D."/>
            <person name="Lowe T.M."/>
            <person name="McLysaght A."/>
            <person name="Mikkelsen T."/>
            <person name="Moran J.V."/>
            <person name="Mulder N."/>
            <person name="Pollara V.J."/>
            <person name="Ponting C.P."/>
            <person name="Schuler G."/>
            <person name="Schultz J."/>
            <person name="Slater G."/>
            <person name="Smit A.F."/>
            <person name="Stupka E."/>
            <person name="Szustakowski J."/>
            <person name="Thierry-Mieg D."/>
            <person name="Thierry-Mieg J."/>
            <person name="Wagner L."/>
            <person name="Wallis J."/>
            <person name="Wheeler R."/>
            <person name="Williams A."/>
            <person name="Wolf Y.I."/>
            <person name="Wolfe K.H."/>
            <person name="Yang S.P."/>
            <person name="Yeh R.F."/>
            <person name="Collins F."/>
            <person name="Guyer M.S."/>
            <person name="Peterson J."/>
            <person name="Felsenfeld A."/>
            <person name="Wetterstrand K.A."/>
            <person name="Patrinos A."/>
            <person name="Morgan M.J."/>
            <person name="de Jong P."/>
            <person name="Catanese J.J."/>
            <person name="Osoegawa K."/>
            <person name="Shizuya H."/>
            <person name="Choi S."/>
            <person name="Chen Y.J."/>
        </authorList>
    </citation>
    <scope>NUCLEOTIDE SEQUENCE [LARGE SCALE GENOMIC DNA]</scope>
</reference>
<dbReference type="GeneCards" id="SAA2-SAA4"/>
<protein>
    <submittedName>
        <fullName evidence="6">SAA2-SAA4 readthrough</fullName>
    </submittedName>
</protein>
<dbReference type="UCSC" id="uc021qel.2">
    <property type="organism name" value="human"/>
</dbReference>
<feature type="region of interest" description="Disordered" evidence="4">
    <location>
        <begin position="178"/>
        <end position="208"/>
    </location>
</feature>
<dbReference type="OpenTargets" id="ENSG00000255071"/>
<dbReference type="RNAct" id="A0A096LPE2">
    <property type="molecule type" value="protein"/>
</dbReference>
<dbReference type="PROSITE" id="PS00992">
    <property type="entry name" value="SAA"/>
    <property type="match status" value="2"/>
</dbReference>
<dbReference type="PANTHER" id="PTHR23424">
    <property type="entry name" value="SERUM AMYLOID A"/>
    <property type="match status" value="1"/>
</dbReference>
<accession>A0A096LPE2</accession>
<dbReference type="InterPro" id="IPR000096">
    <property type="entry name" value="Serum_amyloid_A"/>
</dbReference>
<evidence type="ECO:0000256" key="4">
    <source>
        <dbReference type="SAM" id="MobiDB-lite"/>
    </source>
</evidence>
<dbReference type="InterPro" id="IPR052464">
    <property type="entry name" value="Synovial_Prolif_Regulator"/>
</dbReference>
<dbReference type="OrthoDB" id="6112826at2759"/>
<dbReference type="ChiTaRS" id="SAA2-SAA4">
    <property type="organism name" value="human"/>
</dbReference>
<gene>
    <name evidence="6" type="primary">SAA2-SAA4</name>
</gene>
<dbReference type="BioGRID-ORCS" id="100528017">
    <property type="hits" value="6 hits in 179 CRISPR screens"/>
</dbReference>
<dbReference type="STRING" id="9606.ENSP00000485552"/>
<evidence type="ECO:0000256" key="1">
    <source>
        <dbReference type="ARBA" id="ARBA00007745"/>
    </source>
</evidence>
<dbReference type="PaxDb" id="9606-ENSP00000485552"/>
<dbReference type="GeneID" id="100528017"/>
<dbReference type="GO" id="GO:0006953">
    <property type="term" value="P:acute-phase response"/>
    <property type="evidence" value="ECO:0007669"/>
    <property type="project" value="UniProtKB-KW"/>
</dbReference>
<dbReference type="HGNC" id="HGNC:39550">
    <property type="gene designation" value="SAA2-SAA4"/>
</dbReference>
<dbReference type="AlphaFoldDB" id="A0A096LPE2"/>
<dbReference type="Bgee" id="ENSG00000255071">
    <property type="expression patterns" value="Expressed in liver and 74 other cell types or tissues"/>
</dbReference>
<dbReference type="RefSeq" id="NP_001186673.1">
    <property type="nucleotide sequence ID" value="NM_001199744.2"/>
</dbReference>
<sequence length="208" mass="23353">MKLLTGLVFCSLVLSVSSRSFFSFLGEAFDGARDMWRAYSDMREANYIGSDKYFHARGNYDAAKRGPGGAWAAEVISTMRLFTGIVFCSLVMGVTSESWRSFFKEALQGVGDMGRAYWDIMISNHQNSNRYLYARGNYDAAQRGPGGVWAAKLISRSRVYLQGLIDCYLFGNSSTVLEDSKSNEKAEEWGRSGKDPDRFRPDGLPKKY</sequence>
<dbReference type="PRINTS" id="PR00306">
    <property type="entry name" value="SERUMAMYLOID"/>
</dbReference>
<dbReference type="EMBL" id="AC090099">
    <property type="status" value="NOT_ANNOTATED_CDS"/>
    <property type="molecule type" value="Genomic_DNA"/>
</dbReference>
<dbReference type="DNASU" id="100528017"/>
<dbReference type="Gene3D" id="1.10.132.110">
    <property type="entry name" value="Serum amyloid A protein"/>
    <property type="match status" value="2"/>
</dbReference>
<dbReference type="FunFam" id="1.10.132.110:FF:000001">
    <property type="entry name" value="Serum amyloid A protein"/>
    <property type="match status" value="1"/>
</dbReference>
<dbReference type="VEuPathDB" id="HostDB:ENSG00000255071"/>
<dbReference type="BioMuta" id="SAA2-SAA4"/>
<dbReference type="FunFam" id="1.10.132.110:FF:000002">
    <property type="entry name" value="Amyloid protein A"/>
    <property type="match status" value="1"/>
</dbReference>
<evidence type="ECO:0000256" key="5">
    <source>
        <dbReference type="SAM" id="SignalP"/>
    </source>
</evidence>
<dbReference type="CTD" id="100528017"/>
<reference evidence="6 7" key="2">
    <citation type="journal article" date="2004" name="Nature">
        <title>Finishing the euchromatic sequence of the human genome.</title>
        <authorList>
            <consortium name="International Human Genome Sequencing Consortium"/>
        </authorList>
    </citation>
    <scope>NUCLEOTIDE SEQUENCE [LARGE SCALE GENOMIC DNA]</scope>
</reference>
<evidence type="ECO:0000313" key="7">
    <source>
        <dbReference type="Proteomes" id="UP000005640"/>
    </source>
</evidence>
<reference evidence="6" key="4">
    <citation type="submission" date="2025-08" db="UniProtKB">
        <authorList>
            <consortium name="Ensembl"/>
        </authorList>
    </citation>
    <scope>IDENTIFICATION</scope>
</reference>
<feature type="signal peptide" evidence="5">
    <location>
        <begin position="1"/>
        <end position="18"/>
    </location>
</feature>
<dbReference type="HOGENOM" id="CLU_1320501_0_0_1"/>
<dbReference type="GO" id="GO:0034364">
    <property type="term" value="C:high-density lipoprotein particle"/>
    <property type="evidence" value="ECO:0007669"/>
    <property type="project" value="UniProtKB-KW"/>
</dbReference>
<dbReference type="PANTHER" id="PTHR23424:SF29">
    <property type="entry name" value="SERUM AMYLOID A PROTEIN"/>
    <property type="match status" value="1"/>
</dbReference>
<dbReference type="AGR" id="HGNC:39550"/>
<dbReference type="Antibodypedia" id="74730">
    <property type="antibodies" value="14 antibodies from 1 providers"/>
</dbReference>
<evidence type="ECO:0000256" key="3">
    <source>
        <dbReference type="ARBA" id="ARBA00022850"/>
    </source>
</evidence>
<proteinExistence type="inferred from homology"/>
<keyword evidence="7" id="KW-1185">Reference proteome</keyword>
<keyword evidence="3" id="KW-0345">HDL</keyword>
<dbReference type="Proteomes" id="UP000005640">
    <property type="component" value="Chromosome 11"/>
</dbReference>
<dbReference type="KEGG" id="hsa:100528017"/>
<dbReference type="Ensembl" id="ENST00000524555.3">
    <property type="protein sequence ID" value="ENSP00000485552.1"/>
    <property type="gene ID" value="ENSG00000255071.3"/>
</dbReference>
<dbReference type="SMR" id="A0A096LPE2"/>
<evidence type="ECO:0000256" key="2">
    <source>
        <dbReference type="ARBA" id="ARBA00022486"/>
    </source>
</evidence>
<keyword evidence="2" id="KW-0011">Acute phase</keyword>
<comment type="similarity">
    <text evidence="1">Belongs to the SAA family.</text>
</comment>
<keyword evidence="5" id="KW-0732">Signal</keyword>
<dbReference type="Pfam" id="PF00277">
    <property type="entry name" value="SAA"/>
    <property type="match status" value="2"/>
</dbReference>
<organism evidence="6 7">
    <name type="scientific">Homo sapiens</name>
    <name type="common">Human</name>
    <dbReference type="NCBI Taxonomy" id="9606"/>
    <lineage>
        <taxon>Eukaryota</taxon>
        <taxon>Metazoa</taxon>
        <taxon>Chordata</taxon>
        <taxon>Craniata</taxon>
        <taxon>Vertebrata</taxon>
        <taxon>Euteleostomi</taxon>
        <taxon>Mammalia</taxon>
        <taxon>Eutheria</taxon>
        <taxon>Euarchontoglires</taxon>
        <taxon>Primates</taxon>
        <taxon>Haplorrhini</taxon>
        <taxon>Catarrhini</taxon>
        <taxon>Hominidae</taxon>
        <taxon>Homo</taxon>
    </lineage>
</organism>
<dbReference type="MassIVE" id="A0A096LPE2"/>
<dbReference type="eggNOG" id="ENOG502S4PB">
    <property type="taxonomic scope" value="Eukaryota"/>
</dbReference>
<reference evidence="6" key="5">
    <citation type="submission" date="2025-09" db="UniProtKB">
        <authorList>
            <consortium name="Ensembl"/>
        </authorList>
    </citation>
    <scope>IDENTIFICATION</scope>
</reference>